<proteinExistence type="predicted"/>
<keyword evidence="2" id="KW-1185">Reference proteome</keyword>
<evidence type="ECO:0000313" key="1">
    <source>
        <dbReference type="EMBL" id="TDC17416.1"/>
    </source>
</evidence>
<dbReference type="RefSeq" id="WP_131938586.1">
    <property type="nucleotide sequence ID" value="NZ_BAAAMX010000060.1"/>
</dbReference>
<protein>
    <submittedName>
        <fullName evidence="1">Uncharacterized protein</fullName>
    </submittedName>
</protein>
<dbReference type="Proteomes" id="UP000295431">
    <property type="component" value="Unassembled WGS sequence"/>
</dbReference>
<gene>
    <name evidence="1" type="ORF">E1284_09160</name>
</gene>
<evidence type="ECO:0000313" key="2">
    <source>
        <dbReference type="Proteomes" id="UP000295431"/>
    </source>
</evidence>
<comment type="caution">
    <text evidence="1">The sequence shown here is derived from an EMBL/GenBank/DDBJ whole genome shotgun (WGS) entry which is preliminary data.</text>
</comment>
<sequence>MDANSLRKVIASLIASFEGNSFQAFCDRLGSELHPGDYQRVRAGGRHGDTKNDGYCPKARIFFAAHATRGETAAKTKSKIKGDLEGCIAQHRDMRVWRYLTNDTLIGEVDAFVDNELRLTYPGLTIEIWDHERLAEEIGKLEISQIEKILDVIIRSDGVFLKGEAANKPMRVVPDPDQPEGMMLRELTTGLDVWNVVANAHQYKFGYPTDGTDDELDELAVIFDQIKDWGEIAGDLLSMIHQRDAQRSLSGLLKQAEEVGFILFGAQERMLLTGGVYASPSPWLRAIIDPLRVSEVEKLKKSRFRASRPVADESDQGKV</sequence>
<reference evidence="1 2" key="1">
    <citation type="submission" date="2019-03" db="EMBL/GenBank/DDBJ databases">
        <title>Draft genome sequences of novel Actinobacteria.</title>
        <authorList>
            <person name="Sahin N."/>
            <person name="Ay H."/>
            <person name="Saygin H."/>
        </authorList>
    </citation>
    <scope>NUCLEOTIDE SEQUENCE [LARGE SCALE GENOMIC DNA]</scope>
    <source>
        <strain evidence="1 2">DSM 45347</strain>
    </source>
</reference>
<name>A0A4V2XNA5_9ACTN</name>
<dbReference type="AlphaFoldDB" id="A0A4V2XNA5"/>
<dbReference type="OrthoDB" id="596297at2"/>
<dbReference type="EMBL" id="SMJW01000033">
    <property type="protein sequence ID" value="TDC17416.1"/>
    <property type="molecule type" value="Genomic_DNA"/>
</dbReference>
<accession>A0A4V2XNA5</accession>
<organism evidence="1 2">
    <name type="scientific">Actinomadura bangladeshensis</name>
    <dbReference type="NCBI Taxonomy" id="453573"/>
    <lineage>
        <taxon>Bacteria</taxon>
        <taxon>Bacillati</taxon>
        <taxon>Actinomycetota</taxon>
        <taxon>Actinomycetes</taxon>
        <taxon>Streptosporangiales</taxon>
        <taxon>Thermomonosporaceae</taxon>
        <taxon>Actinomadura</taxon>
    </lineage>
</organism>